<accession>A0A6A6KH60</accession>
<comment type="caution">
    <text evidence="3">The sequence shown here is derived from an EMBL/GenBank/DDBJ whole genome shotgun (WGS) entry which is preliminary data.</text>
</comment>
<evidence type="ECO:0000313" key="3">
    <source>
        <dbReference type="EMBL" id="KAF2288232.1"/>
    </source>
</evidence>
<proteinExistence type="predicted"/>
<evidence type="ECO:0008006" key="5">
    <source>
        <dbReference type="Google" id="ProtNLM"/>
    </source>
</evidence>
<dbReference type="GO" id="GO:0009451">
    <property type="term" value="P:RNA modification"/>
    <property type="evidence" value="ECO:0007669"/>
    <property type="project" value="InterPro"/>
</dbReference>
<dbReference type="Pfam" id="PF01535">
    <property type="entry name" value="PPR"/>
    <property type="match status" value="2"/>
</dbReference>
<dbReference type="InterPro" id="IPR011990">
    <property type="entry name" value="TPR-like_helical_dom_sf"/>
</dbReference>
<dbReference type="AlphaFoldDB" id="A0A6A6KH60"/>
<keyword evidence="4" id="KW-1185">Reference proteome</keyword>
<keyword evidence="1" id="KW-0677">Repeat</keyword>
<dbReference type="InterPro" id="IPR002885">
    <property type="entry name" value="PPR_rpt"/>
</dbReference>
<dbReference type="PROSITE" id="PS51375">
    <property type="entry name" value="PPR"/>
    <property type="match status" value="2"/>
</dbReference>
<dbReference type="Pfam" id="PF13041">
    <property type="entry name" value="PPR_2"/>
    <property type="match status" value="2"/>
</dbReference>
<dbReference type="InterPro" id="IPR046960">
    <property type="entry name" value="PPR_At4g14850-like_plant"/>
</dbReference>
<dbReference type="Proteomes" id="UP000467840">
    <property type="component" value="Chromosome 8"/>
</dbReference>
<feature type="repeat" description="PPR" evidence="2">
    <location>
        <begin position="273"/>
        <end position="307"/>
    </location>
</feature>
<reference evidence="3 4" key="1">
    <citation type="journal article" date="2020" name="Mol. Plant">
        <title>The Chromosome-Based Rubber Tree Genome Provides New Insights into Spurge Genome Evolution and Rubber Biosynthesis.</title>
        <authorList>
            <person name="Liu J."/>
            <person name="Shi C."/>
            <person name="Shi C.C."/>
            <person name="Li W."/>
            <person name="Zhang Q.J."/>
            <person name="Zhang Y."/>
            <person name="Li K."/>
            <person name="Lu H.F."/>
            <person name="Shi C."/>
            <person name="Zhu S.T."/>
            <person name="Xiao Z.Y."/>
            <person name="Nan H."/>
            <person name="Yue Y."/>
            <person name="Zhu X.G."/>
            <person name="Wu Y."/>
            <person name="Hong X.N."/>
            <person name="Fan G.Y."/>
            <person name="Tong Y."/>
            <person name="Zhang D."/>
            <person name="Mao C.L."/>
            <person name="Liu Y.L."/>
            <person name="Hao S.J."/>
            <person name="Liu W.Q."/>
            <person name="Lv M.Q."/>
            <person name="Zhang H.B."/>
            <person name="Liu Y."/>
            <person name="Hu-Tang G.R."/>
            <person name="Wang J.P."/>
            <person name="Wang J.H."/>
            <person name="Sun Y.H."/>
            <person name="Ni S.B."/>
            <person name="Chen W.B."/>
            <person name="Zhang X.C."/>
            <person name="Jiao Y.N."/>
            <person name="Eichler E.E."/>
            <person name="Li G.H."/>
            <person name="Liu X."/>
            <person name="Gao L.Z."/>
        </authorList>
    </citation>
    <scope>NUCLEOTIDE SEQUENCE [LARGE SCALE GENOMIC DNA]</scope>
    <source>
        <strain evidence="4">cv. GT1</strain>
        <tissue evidence="3">Leaf</tissue>
    </source>
</reference>
<organism evidence="3 4">
    <name type="scientific">Hevea brasiliensis</name>
    <name type="common">Para rubber tree</name>
    <name type="synonym">Siphonia brasiliensis</name>
    <dbReference type="NCBI Taxonomy" id="3981"/>
    <lineage>
        <taxon>Eukaryota</taxon>
        <taxon>Viridiplantae</taxon>
        <taxon>Streptophyta</taxon>
        <taxon>Embryophyta</taxon>
        <taxon>Tracheophyta</taxon>
        <taxon>Spermatophyta</taxon>
        <taxon>Magnoliopsida</taxon>
        <taxon>eudicotyledons</taxon>
        <taxon>Gunneridae</taxon>
        <taxon>Pentapetalae</taxon>
        <taxon>rosids</taxon>
        <taxon>fabids</taxon>
        <taxon>Malpighiales</taxon>
        <taxon>Euphorbiaceae</taxon>
        <taxon>Crotonoideae</taxon>
        <taxon>Micrandreae</taxon>
        <taxon>Hevea</taxon>
    </lineage>
</organism>
<dbReference type="PANTHER" id="PTHR47926">
    <property type="entry name" value="PENTATRICOPEPTIDE REPEAT-CONTAINING PROTEIN"/>
    <property type="match status" value="1"/>
</dbReference>
<feature type="repeat" description="PPR" evidence="2">
    <location>
        <begin position="172"/>
        <end position="206"/>
    </location>
</feature>
<dbReference type="FunFam" id="1.25.40.10:FF:000073">
    <property type="entry name" value="Pentatricopeptide repeat-containing protein chloroplastic"/>
    <property type="match status" value="1"/>
</dbReference>
<dbReference type="NCBIfam" id="TIGR00756">
    <property type="entry name" value="PPR"/>
    <property type="match status" value="4"/>
</dbReference>
<evidence type="ECO:0000256" key="1">
    <source>
        <dbReference type="ARBA" id="ARBA00022737"/>
    </source>
</evidence>
<evidence type="ECO:0000256" key="2">
    <source>
        <dbReference type="PROSITE-ProRule" id="PRU00708"/>
    </source>
</evidence>
<dbReference type="Gene3D" id="1.25.40.10">
    <property type="entry name" value="Tetratricopeptide repeat domain"/>
    <property type="match status" value="2"/>
</dbReference>
<dbReference type="EMBL" id="JAAGAX010000016">
    <property type="protein sequence ID" value="KAF2288232.1"/>
    <property type="molecule type" value="Genomic_DNA"/>
</dbReference>
<sequence length="346" mass="38216">MLIVGPSPLRLKETRKAISFALSSLAASMMVVCYFEVQRLARLISKVRLSVSSRLSYAAKEAIVVLASQIYSSSGDSNDRQFCDLDSVVQVFDDMLTREQNVNPSEVTFASVLRACGGGNTAFCYVEQIHARMICHGFVNNPIACNPLIDLYAKNGFIDSARKVFDKLCVKDSVSWVAMISGFSQNGYGEEAIRLFYEMHISGIFPTPYVFSGVLSACTKGELFDTGEQLHALVFKFGFCLETYVCNALITLYSRMGNFMSAEQVFGKIQSKDEVSYNSLISGLAQQGCSDRALKLFKKMQLDHLKPDCVTIASLISACASIGALSKGRTATLICDKSRNVYRHYY</sequence>
<dbReference type="GO" id="GO:0003723">
    <property type="term" value="F:RNA binding"/>
    <property type="evidence" value="ECO:0007669"/>
    <property type="project" value="InterPro"/>
</dbReference>
<gene>
    <name evidence="3" type="ORF">GH714_005192</name>
</gene>
<dbReference type="FunFam" id="1.25.40.10:FF:000381">
    <property type="entry name" value="Pentatricopeptide repeat-containing protein"/>
    <property type="match status" value="1"/>
</dbReference>
<evidence type="ECO:0000313" key="4">
    <source>
        <dbReference type="Proteomes" id="UP000467840"/>
    </source>
</evidence>
<name>A0A6A6KH60_HEVBR</name>
<protein>
    <recommendedName>
        <fullName evidence="5">Pentatricopeptide repeat-containing protein</fullName>
    </recommendedName>
</protein>